<evidence type="ECO:0000313" key="2">
    <source>
        <dbReference type="Proteomes" id="UP000046395"/>
    </source>
</evidence>
<organism evidence="2 3">
    <name type="scientific">Trichuris muris</name>
    <name type="common">Mouse whipworm</name>
    <dbReference type="NCBI Taxonomy" id="70415"/>
    <lineage>
        <taxon>Eukaryota</taxon>
        <taxon>Metazoa</taxon>
        <taxon>Ecdysozoa</taxon>
        <taxon>Nematoda</taxon>
        <taxon>Enoplea</taxon>
        <taxon>Dorylaimia</taxon>
        <taxon>Trichinellida</taxon>
        <taxon>Trichuridae</taxon>
        <taxon>Trichuris</taxon>
    </lineage>
</organism>
<dbReference type="Proteomes" id="UP000046395">
    <property type="component" value="Unassembled WGS sequence"/>
</dbReference>
<name>A0A5S6QCE1_TRIMR</name>
<proteinExistence type="predicted"/>
<dbReference type="AlphaFoldDB" id="A0A5S6QCE1"/>
<evidence type="ECO:0000313" key="3">
    <source>
        <dbReference type="WBParaSite" id="TMUE_1000004869.1"/>
    </source>
</evidence>
<protein>
    <submittedName>
        <fullName evidence="3">Uncharacterized protein</fullName>
    </submittedName>
</protein>
<feature type="region of interest" description="Disordered" evidence="1">
    <location>
        <begin position="38"/>
        <end position="59"/>
    </location>
</feature>
<sequence>MLTSASAGKKDGPLRNTVLATSKYLLRIFLGQRFTDNESAGSERVATNPVKQLSQPIRHSAESPRGQLLEVLVEFQLKELLQTSRQCARNPKALHEPSALL</sequence>
<keyword evidence="2" id="KW-1185">Reference proteome</keyword>
<dbReference type="WBParaSite" id="TMUE_1000004869.1">
    <property type="protein sequence ID" value="TMUE_1000004869.1"/>
    <property type="gene ID" value="WBGene00292780"/>
</dbReference>
<accession>A0A5S6QCE1</accession>
<reference evidence="3" key="1">
    <citation type="submission" date="2019-12" db="UniProtKB">
        <authorList>
            <consortium name="WormBaseParasite"/>
        </authorList>
    </citation>
    <scope>IDENTIFICATION</scope>
</reference>
<evidence type="ECO:0000256" key="1">
    <source>
        <dbReference type="SAM" id="MobiDB-lite"/>
    </source>
</evidence>